<dbReference type="RefSeq" id="WP_236119015.1">
    <property type="nucleotide sequence ID" value="NZ_JAKGSI010000003.1"/>
</dbReference>
<dbReference type="GO" id="GO:0015171">
    <property type="term" value="F:amino acid transmembrane transporter activity"/>
    <property type="evidence" value="ECO:0007669"/>
    <property type="project" value="TreeGrafter"/>
</dbReference>
<feature type="transmembrane region" description="Helical" evidence="6">
    <location>
        <begin position="26"/>
        <end position="52"/>
    </location>
</feature>
<feature type="transmembrane region" description="Helical" evidence="6">
    <location>
        <begin position="58"/>
        <end position="79"/>
    </location>
</feature>
<reference evidence="7" key="1">
    <citation type="submission" date="2022-01" db="EMBL/GenBank/DDBJ databases">
        <title>Corynebacterium sp. nov isolated from isolated from the feces of the greater white-fronted geese (Anser albifrons) at Poyang Lake, PR China.</title>
        <authorList>
            <person name="Liu Q."/>
        </authorList>
    </citation>
    <scope>NUCLEOTIDE SEQUENCE</scope>
    <source>
        <strain evidence="7">JCM 32435</strain>
    </source>
</reference>
<evidence type="ECO:0000256" key="3">
    <source>
        <dbReference type="ARBA" id="ARBA00022692"/>
    </source>
</evidence>
<dbReference type="AlphaFoldDB" id="A0A9X1QSH8"/>
<keyword evidence="2" id="KW-1003">Cell membrane</keyword>
<dbReference type="InterPro" id="IPR001123">
    <property type="entry name" value="LeuE-type"/>
</dbReference>
<dbReference type="EMBL" id="JAKGSI010000003">
    <property type="protein sequence ID" value="MCF4006998.1"/>
    <property type="molecule type" value="Genomic_DNA"/>
</dbReference>
<evidence type="ECO:0000256" key="4">
    <source>
        <dbReference type="ARBA" id="ARBA00022989"/>
    </source>
</evidence>
<dbReference type="PANTHER" id="PTHR30086">
    <property type="entry name" value="ARGININE EXPORTER PROTEIN ARGO"/>
    <property type="match status" value="1"/>
</dbReference>
<keyword evidence="3 6" id="KW-0812">Transmembrane</keyword>
<evidence type="ECO:0000313" key="7">
    <source>
        <dbReference type="EMBL" id="MCF4006998.1"/>
    </source>
</evidence>
<evidence type="ECO:0000313" key="8">
    <source>
        <dbReference type="Proteomes" id="UP001139336"/>
    </source>
</evidence>
<proteinExistence type="predicted"/>
<dbReference type="PANTHER" id="PTHR30086:SF20">
    <property type="entry name" value="ARGININE EXPORTER PROTEIN ARGO-RELATED"/>
    <property type="match status" value="1"/>
</dbReference>
<sequence>MLGISLIVAVGPQNILIIKQGIRQEYVTLVLAICFLSDVVLYTIGVVSIGHISTLAPHALLVLRILGAIYLLWFAFSAARDALHPHRLSVTEENEPEVPREHILAEGLDDGETHVLPAQNSGGGSVATRERVRLRRPAWVAPALTALALTWLNPGAYIDTIVMVGGVANQHGDPGRWFFAGGALLASAVWFPLIGYGARALAEPLSSPRVWSVLNWVIAAMLCFIAIRLLLG</sequence>
<dbReference type="Pfam" id="PF01810">
    <property type="entry name" value="LysE"/>
    <property type="match status" value="1"/>
</dbReference>
<keyword evidence="4 6" id="KW-1133">Transmembrane helix</keyword>
<evidence type="ECO:0000256" key="6">
    <source>
        <dbReference type="SAM" id="Phobius"/>
    </source>
</evidence>
<feature type="transmembrane region" description="Helical" evidence="6">
    <location>
        <begin position="177"/>
        <end position="198"/>
    </location>
</feature>
<evidence type="ECO:0000256" key="5">
    <source>
        <dbReference type="ARBA" id="ARBA00023136"/>
    </source>
</evidence>
<organism evidence="7 8">
    <name type="scientific">Corynebacterium uropygiale</name>
    <dbReference type="NCBI Taxonomy" id="1775911"/>
    <lineage>
        <taxon>Bacteria</taxon>
        <taxon>Bacillati</taxon>
        <taxon>Actinomycetota</taxon>
        <taxon>Actinomycetes</taxon>
        <taxon>Mycobacteriales</taxon>
        <taxon>Corynebacteriaceae</taxon>
        <taxon>Corynebacterium</taxon>
    </lineage>
</organism>
<evidence type="ECO:0000256" key="1">
    <source>
        <dbReference type="ARBA" id="ARBA00004651"/>
    </source>
</evidence>
<evidence type="ECO:0000256" key="2">
    <source>
        <dbReference type="ARBA" id="ARBA00022475"/>
    </source>
</evidence>
<gene>
    <name evidence="7" type="ORF">L1O03_07370</name>
</gene>
<feature type="transmembrane region" description="Helical" evidence="6">
    <location>
        <begin position="138"/>
        <end position="157"/>
    </location>
</feature>
<keyword evidence="8" id="KW-1185">Reference proteome</keyword>
<name>A0A9X1QSH8_9CORY</name>
<keyword evidence="5 6" id="KW-0472">Membrane</keyword>
<accession>A0A9X1QSH8</accession>
<comment type="caution">
    <text evidence="7">The sequence shown here is derived from an EMBL/GenBank/DDBJ whole genome shotgun (WGS) entry which is preliminary data.</text>
</comment>
<comment type="subcellular location">
    <subcellularLocation>
        <location evidence="1">Cell membrane</location>
        <topology evidence="1">Multi-pass membrane protein</topology>
    </subcellularLocation>
</comment>
<protein>
    <submittedName>
        <fullName evidence="7">LysE/ArgO family amino acid transporter</fullName>
    </submittedName>
</protein>
<dbReference type="Proteomes" id="UP001139336">
    <property type="component" value="Unassembled WGS sequence"/>
</dbReference>
<feature type="transmembrane region" description="Helical" evidence="6">
    <location>
        <begin position="210"/>
        <end position="231"/>
    </location>
</feature>
<dbReference type="GO" id="GO:0005886">
    <property type="term" value="C:plasma membrane"/>
    <property type="evidence" value="ECO:0007669"/>
    <property type="project" value="UniProtKB-SubCell"/>
</dbReference>